<gene>
    <name evidence="2" type="ORF">AOZ06_05275</name>
</gene>
<dbReference type="KEGG" id="kphy:AOZ06_05275"/>
<dbReference type="SUPFAM" id="SSF48452">
    <property type="entry name" value="TPR-like"/>
    <property type="match status" value="1"/>
</dbReference>
<protein>
    <recommendedName>
        <fullName evidence="1">HTH cro/C1-type domain-containing protein</fullName>
    </recommendedName>
</protein>
<dbReference type="PRINTS" id="PR00364">
    <property type="entry name" value="DISEASERSIST"/>
</dbReference>
<dbReference type="GO" id="GO:0003677">
    <property type="term" value="F:DNA binding"/>
    <property type="evidence" value="ECO:0007669"/>
    <property type="project" value="InterPro"/>
</dbReference>
<dbReference type="SUPFAM" id="SSF47413">
    <property type="entry name" value="lambda repressor-like DNA-binding domains"/>
    <property type="match status" value="1"/>
</dbReference>
<organism evidence="2 3">
    <name type="scientific">Kibdelosporangium phytohabitans</name>
    <dbReference type="NCBI Taxonomy" id="860235"/>
    <lineage>
        <taxon>Bacteria</taxon>
        <taxon>Bacillati</taxon>
        <taxon>Actinomycetota</taxon>
        <taxon>Actinomycetes</taxon>
        <taxon>Pseudonocardiales</taxon>
        <taxon>Pseudonocardiaceae</taxon>
        <taxon>Kibdelosporangium</taxon>
    </lineage>
</organism>
<dbReference type="InterPro" id="IPR027417">
    <property type="entry name" value="P-loop_NTPase"/>
</dbReference>
<name>A0A0N7F2P6_9PSEU</name>
<accession>A0A0N7F2P6</accession>
<feature type="domain" description="HTH cro/C1-type" evidence="1">
    <location>
        <begin position="23"/>
        <end position="77"/>
    </location>
</feature>
<dbReference type="AlphaFoldDB" id="A0A0N7F2P6"/>
<dbReference type="PROSITE" id="PS50943">
    <property type="entry name" value="HTH_CROC1"/>
    <property type="match status" value="1"/>
</dbReference>
<dbReference type="SUPFAM" id="SSF52540">
    <property type="entry name" value="P-loop containing nucleoside triphosphate hydrolases"/>
    <property type="match status" value="1"/>
</dbReference>
<dbReference type="Proteomes" id="UP000063699">
    <property type="component" value="Chromosome"/>
</dbReference>
<dbReference type="Gene3D" id="3.40.50.300">
    <property type="entry name" value="P-loop containing nucleotide triphosphate hydrolases"/>
    <property type="match status" value="1"/>
</dbReference>
<dbReference type="InterPro" id="IPR010982">
    <property type="entry name" value="Lambda_DNA-bd_dom_sf"/>
</dbReference>
<proteinExistence type="predicted"/>
<evidence type="ECO:0000259" key="1">
    <source>
        <dbReference type="PROSITE" id="PS50943"/>
    </source>
</evidence>
<dbReference type="OrthoDB" id="3311584at2"/>
<dbReference type="Gene3D" id="1.10.260.40">
    <property type="entry name" value="lambda repressor-like DNA-binding domains"/>
    <property type="match status" value="1"/>
</dbReference>
<evidence type="ECO:0000313" key="2">
    <source>
        <dbReference type="EMBL" id="ALG06415.1"/>
    </source>
</evidence>
<dbReference type="SMART" id="SM00530">
    <property type="entry name" value="HTH_XRE"/>
    <property type="match status" value="1"/>
</dbReference>
<reference evidence="2 3" key="1">
    <citation type="submission" date="2015-07" db="EMBL/GenBank/DDBJ databases">
        <title>Genome sequencing of Kibdelosporangium phytohabitans.</title>
        <authorList>
            <person name="Qin S."/>
            <person name="Xing K."/>
        </authorList>
    </citation>
    <scope>NUCLEOTIDE SEQUENCE [LARGE SCALE GENOMIC DNA]</scope>
    <source>
        <strain evidence="2 3">KLBMP1111</strain>
    </source>
</reference>
<dbReference type="InterPro" id="IPR001387">
    <property type="entry name" value="Cro/C1-type_HTH"/>
</dbReference>
<dbReference type="Pfam" id="PF00931">
    <property type="entry name" value="NB-ARC"/>
    <property type="match status" value="1"/>
</dbReference>
<dbReference type="Pfam" id="PF13560">
    <property type="entry name" value="HTH_31"/>
    <property type="match status" value="1"/>
</dbReference>
<dbReference type="STRING" id="860235.AOZ06_05275"/>
<dbReference type="CDD" id="cd00093">
    <property type="entry name" value="HTH_XRE"/>
    <property type="match status" value="1"/>
</dbReference>
<dbReference type="EMBL" id="CP012752">
    <property type="protein sequence ID" value="ALG06415.1"/>
    <property type="molecule type" value="Genomic_DNA"/>
</dbReference>
<keyword evidence="3" id="KW-1185">Reference proteome</keyword>
<dbReference type="GO" id="GO:0043531">
    <property type="term" value="F:ADP binding"/>
    <property type="evidence" value="ECO:0007669"/>
    <property type="project" value="InterPro"/>
</dbReference>
<dbReference type="InterPro" id="IPR002182">
    <property type="entry name" value="NB-ARC"/>
</dbReference>
<dbReference type="RefSeq" id="WP_054288390.1">
    <property type="nucleotide sequence ID" value="NZ_CP012752.1"/>
</dbReference>
<evidence type="ECO:0000313" key="3">
    <source>
        <dbReference type="Proteomes" id="UP000063699"/>
    </source>
</evidence>
<dbReference type="Gene3D" id="1.25.40.10">
    <property type="entry name" value="Tetratricopeptide repeat domain"/>
    <property type="match status" value="1"/>
</dbReference>
<sequence length="871" mass="93984">MTIHTLSASDWDMTVAAVLSNILHTARKAARLTRPDVASALDVSLDTVAAFESGAELPSPQRLAAVAELYGTTPSALADATIARFASAGVQLDTTTVDLAKLSRSTDPALSHPRSWAQLCLTLHLYRAEKIVHAQLDTNIVRDLLHVRTTPSHAQGRRTVLDNPHRRATVRDALTEFPDLMLGAAVSTVGCTRRTTTDALVGRYRTAGDVDGQRRLHDTGYLVAVPWQLTPPPAEFSHRMTELAQLDTARSTVIQLTGDAGIGKSALARRWIHQQTETGRFADGHLHAELTGPSGQPVSPTEVLDRFLRALGVAGHDIPDTTTERAVLYRTLTAGRAVAVLLDDAMTADQISYLVPSSSASRVIVTSRRPLIGLHAATVIRVRPLDENSSSDLLRQYLGPDAGATEQDIARLAPSLGGSPLALRIAAGLVTSGACSGLAWIDAHLRNVTSPVFVDVSVPSAVRAVLDVAYQALPPPAADVYQYVGRTPGTVCCADLLAVALDTSADAARDAIDVLTRAGLLTAVGEGHVRLRPVVGTHAFAVAQPWRSPSTRKDDWLRAMRWRVSAVHVATRAVLPHLPLITEPDHRGDRFLLPHGLTDREVALRWLDTYRNQMLRWAEAAEQKEQWHAALQFADALHAVYLYFHDYRAAADIHTLGVRATHALRAPDIEFQMRKRRARTLIRLGHLGPADTEIERMRESAIGHDLRSAGLHRTRGMLHVAAGLLTEASACFGDAWNMVRDLHQPRTEGVILTHLAAVMADLGEPVAIEHAERATSLLTRLPVPDEIGVARARLVLALIHIHNGPQSSAVAELRSAMTALAACGSAADIARGHDAVAELRTAEGDHMAAAVHRDTAHALRTGGAVATRWTP</sequence>
<dbReference type="InterPro" id="IPR011990">
    <property type="entry name" value="TPR-like_helical_dom_sf"/>
</dbReference>